<dbReference type="Gene3D" id="3.20.20.100">
    <property type="entry name" value="NADP-dependent oxidoreductase domain"/>
    <property type="match status" value="1"/>
</dbReference>
<dbReference type="SUPFAM" id="SSF51430">
    <property type="entry name" value="NAD(P)-linked oxidoreductase"/>
    <property type="match status" value="1"/>
</dbReference>
<keyword evidence="3" id="KW-1185">Reference proteome</keyword>
<dbReference type="InterPro" id="IPR036812">
    <property type="entry name" value="NAD(P)_OxRdtase_dom_sf"/>
</dbReference>
<dbReference type="PANTHER" id="PTHR43638:SF3">
    <property type="entry name" value="ALDEHYDE REDUCTASE"/>
    <property type="match status" value="1"/>
</dbReference>
<dbReference type="Proteomes" id="UP001500683">
    <property type="component" value="Unassembled WGS sequence"/>
</dbReference>
<feature type="domain" description="NADP-dependent oxidoreductase" evidence="1">
    <location>
        <begin position="1"/>
        <end position="58"/>
    </location>
</feature>
<evidence type="ECO:0000313" key="2">
    <source>
        <dbReference type="EMBL" id="GAA4104590.1"/>
    </source>
</evidence>
<comment type="caution">
    <text evidence="2">The sequence shown here is derived from an EMBL/GenBank/DDBJ whole genome shotgun (WGS) entry which is preliminary data.</text>
</comment>
<sequence length="66" mass="7053">MAAKHNVSAAQIALAWLLARYDRMLLIPGTSSVAHLEENLAVDGIQLDDDDLAALDRVTHLGAPGF</sequence>
<evidence type="ECO:0000259" key="1">
    <source>
        <dbReference type="Pfam" id="PF00248"/>
    </source>
</evidence>
<dbReference type="EMBL" id="BAAAZG010000080">
    <property type="protein sequence ID" value="GAA4104590.1"/>
    <property type="molecule type" value="Genomic_DNA"/>
</dbReference>
<reference evidence="3" key="1">
    <citation type="journal article" date="2019" name="Int. J. Syst. Evol. Microbiol.">
        <title>The Global Catalogue of Microorganisms (GCM) 10K type strain sequencing project: providing services to taxonomists for standard genome sequencing and annotation.</title>
        <authorList>
            <consortium name="The Broad Institute Genomics Platform"/>
            <consortium name="The Broad Institute Genome Sequencing Center for Infectious Disease"/>
            <person name="Wu L."/>
            <person name="Ma J."/>
        </authorList>
    </citation>
    <scope>NUCLEOTIDE SEQUENCE [LARGE SCALE GENOMIC DNA]</scope>
    <source>
        <strain evidence="3">JCM 16702</strain>
    </source>
</reference>
<organism evidence="2 3">
    <name type="scientific">Actinomadura miaoliensis</name>
    <dbReference type="NCBI Taxonomy" id="430685"/>
    <lineage>
        <taxon>Bacteria</taxon>
        <taxon>Bacillati</taxon>
        <taxon>Actinomycetota</taxon>
        <taxon>Actinomycetes</taxon>
        <taxon>Streptosporangiales</taxon>
        <taxon>Thermomonosporaceae</taxon>
        <taxon>Actinomadura</taxon>
    </lineage>
</organism>
<dbReference type="RefSeq" id="WP_425549513.1">
    <property type="nucleotide sequence ID" value="NZ_BAAAZG010000080.1"/>
</dbReference>
<dbReference type="InterPro" id="IPR023210">
    <property type="entry name" value="NADP_OxRdtase_dom"/>
</dbReference>
<evidence type="ECO:0000313" key="3">
    <source>
        <dbReference type="Proteomes" id="UP001500683"/>
    </source>
</evidence>
<name>A0ABP7X4U7_9ACTN</name>
<gene>
    <name evidence="2" type="ORF">GCM10022214_83940</name>
</gene>
<dbReference type="Pfam" id="PF00248">
    <property type="entry name" value="Aldo_ket_red"/>
    <property type="match status" value="1"/>
</dbReference>
<protein>
    <recommendedName>
        <fullName evidence="1">NADP-dependent oxidoreductase domain-containing protein</fullName>
    </recommendedName>
</protein>
<accession>A0ABP7X4U7</accession>
<proteinExistence type="predicted"/>
<dbReference type="PANTHER" id="PTHR43638">
    <property type="entry name" value="OXIDOREDUCTASE, ALDO/KETO REDUCTASE FAMILY PROTEIN"/>
    <property type="match status" value="1"/>
</dbReference>